<dbReference type="EMBL" id="KI913157">
    <property type="protein sequence ID" value="ETV71844.1"/>
    <property type="molecule type" value="Genomic_DNA"/>
</dbReference>
<dbReference type="AlphaFoldDB" id="W4FYH3"/>
<proteinExistence type="predicted"/>
<dbReference type="RefSeq" id="XP_009838693.1">
    <property type="nucleotide sequence ID" value="XM_009840391.1"/>
</dbReference>
<name>W4FYH3_APHAT</name>
<evidence type="ECO:0000313" key="1">
    <source>
        <dbReference type="EMBL" id="ETV71844.1"/>
    </source>
</evidence>
<protein>
    <submittedName>
        <fullName evidence="1">Uncharacterized protein</fullName>
    </submittedName>
</protein>
<reference evidence="1" key="1">
    <citation type="submission" date="2013-12" db="EMBL/GenBank/DDBJ databases">
        <title>The Genome Sequence of Aphanomyces astaci APO3.</title>
        <authorList>
            <consortium name="The Broad Institute Genomics Platform"/>
            <person name="Russ C."/>
            <person name="Tyler B."/>
            <person name="van West P."/>
            <person name="Dieguez-Uribeondo J."/>
            <person name="Young S.K."/>
            <person name="Zeng Q."/>
            <person name="Gargeya S."/>
            <person name="Fitzgerald M."/>
            <person name="Abouelleil A."/>
            <person name="Alvarado L."/>
            <person name="Chapman S.B."/>
            <person name="Gainer-Dewar J."/>
            <person name="Goldberg J."/>
            <person name="Griggs A."/>
            <person name="Gujja S."/>
            <person name="Hansen M."/>
            <person name="Howarth C."/>
            <person name="Imamovic A."/>
            <person name="Ireland A."/>
            <person name="Larimer J."/>
            <person name="McCowan C."/>
            <person name="Murphy C."/>
            <person name="Pearson M."/>
            <person name="Poon T.W."/>
            <person name="Priest M."/>
            <person name="Roberts A."/>
            <person name="Saif S."/>
            <person name="Shea T."/>
            <person name="Sykes S."/>
            <person name="Wortman J."/>
            <person name="Nusbaum C."/>
            <person name="Birren B."/>
        </authorList>
    </citation>
    <scope>NUCLEOTIDE SEQUENCE [LARGE SCALE GENOMIC DNA]</scope>
    <source>
        <strain evidence="1">APO3</strain>
    </source>
</reference>
<gene>
    <name evidence="1" type="ORF">H257_12979</name>
</gene>
<accession>W4FYH3</accession>
<dbReference type="GeneID" id="20814975"/>
<dbReference type="VEuPathDB" id="FungiDB:H257_12979"/>
<sequence>MPVVPENTNASLVAMIRACHCPSGGTSESRAIGSNASHSYGNKNPIAVSYVAGCEDLTVTPSTVMEASAIVVNIATPPEVRRCLAGRWMLSTCSMNVENVCTWRSTR</sequence>
<organism evidence="1">
    <name type="scientific">Aphanomyces astaci</name>
    <name type="common">Crayfish plague agent</name>
    <dbReference type="NCBI Taxonomy" id="112090"/>
    <lineage>
        <taxon>Eukaryota</taxon>
        <taxon>Sar</taxon>
        <taxon>Stramenopiles</taxon>
        <taxon>Oomycota</taxon>
        <taxon>Saprolegniomycetes</taxon>
        <taxon>Saprolegniales</taxon>
        <taxon>Verrucalvaceae</taxon>
        <taxon>Aphanomyces</taxon>
    </lineage>
</organism>